<dbReference type="Proteomes" id="UP001501436">
    <property type="component" value="Unassembled WGS sequence"/>
</dbReference>
<proteinExistence type="predicted"/>
<name>A0ABP9G7A3_9SPHI</name>
<dbReference type="EMBL" id="BAABJI010000004">
    <property type="protein sequence ID" value="GAA4927649.1"/>
    <property type="molecule type" value="Genomic_DNA"/>
</dbReference>
<gene>
    <name evidence="2" type="ORF">GCM10023313_35250</name>
</gene>
<dbReference type="CDD" id="cd12956">
    <property type="entry name" value="CBM_SusE-F_like"/>
    <property type="match status" value="1"/>
</dbReference>
<protein>
    <recommendedName>
        <fullName evidence="1">SusE outer membrane protein domain-containing protein</fullName>
    </recommendedName>
</protein>
<sequence>MKSHIIKTLAFGMMMLVLWSCKKDEVQSVASDSPASGTLKASETTLNLEKANEAETAVTFNFTEPDFGFKAAVKNTLQIAIKGSNFAAPKEVAIDAKVTSKTYTVLEFNQVLLALELPFDSATEIEARVKSEVNDKLKTIYSSTVSMSVKPYPLIAWAYVPGNYQGWNPATADSLISATGNGIYTGYIYYNADAGNNYEFKITPAKSWATAYGDGGGGSLSTSGGNLKVAGPGSYQITANLNALTYEIKKYSWGIIGSATPTGWDSDTDMKYNNGTGVWSVTLPLTVGEIKFRLNDDWGTNYGGAGGVLNTNNDNNIKIDAAGNYRVSIDINAKTYTITKL</sequence>
<dbReference type="CDD" id="cd12967">
    <property type="entry name" value="CBM_SusE-F_like_u1"/>
    <property type="match status" value="1"/>
</dbReference>
<reference evidence="3" key="1">
    <citation type="journal article" date="2019" name="Int. J. Syst. Evol. Microbiol.">
        <title>The Global Catalogue of Microorganisms (GCM) 10K type strain sequencing project: providing services to taxonomists for standard genome sequencing and annotation.</title>
        <authorList>
            <consortium name="The Broad Institute Genomics Platform"/>
            <consortium name="The Broad Institute Genome Sequencing Center for Infectious Disease"/>
            <person name="Wu L."/>
            <person name="Ma J."/>
        </authorList>
    </citation>
    <scope>NUCLEOTIDE SEQUENCE [LARGE SCALE GENOMIC DNA]</scope>
    <source>
        <strain evidence="3">JCM 18283</strain>
    </source>
</reference>
<accession>A0ABP9G7A3</accession>
<evidence type="ECO:0000313" key="3">
    <source>
        <dbReference type="Proteomes" id="UP001501436"/>
    </source>
</evidence>
<comment type="caution">
    <text evidence="2">The sequence shown here is derived from an EMBL/GenBank/DDBJ whole genome shotgun (WGS) entry which is preliminary data.</text>
</comment>
<evidence type="ECO:0000313" key="2">
    <source>
        <dbReference type="EMBL" id="GAA4927649.1"/>
    </source>
</evidence>
<dbReference type="RefSeq" id="WP_345333366.1">
    <property type="nucleotide sequence ID" value="NZ_BAABJI010000004.1"/>
</dbReference>
<dbReference type="Pfam" id="PF14292">
    <property type="entry name" value="SusE"/>
    <property type="match status" value="1"/>
</dbReference>
<evidence type="ECO:0000259" key="1">
    <source>
        <dbReference type="Pfam" id="PF14292"/>
    </source>
</evidence>
<organism evidence="2 3">
    <name type="scientific">Mucilaginibacter defluvii</name>
    <dbReference type="NCBI Taxonomy" id="1196019"/>
    <lineage>
        <taxon>Bacteria</taxon>
        <taxon>Pseudomonadati</taxon>
        <taxon>Bacteroidota</taxon>
        <taxon>Sphingobacteriia</taxon>
        <taxon>Sphingobacteriales</taxon>
        <taxon>Sphingobacteriaceae</taxon>
        <taxon>Mucilaginibacter</taxon>
    </lineage>
</organism>
<feature type="domain" description="SusE outer membrane protein" evidence="1">
    <location>
        <begin position="24"/>
        <end position="130"/>
    </location>
</feature>
<keyword evidence="3" id="KW-1185">Reference proteome</keyword>
<dbReference type="Gene3D" id="2.60.40.3620">
    <property type="match status" value="2"/>
</dbReference>
<dbReference type="InterPro" id="IPR025970">
    <property type="entry name" value="SusE"/>
</dbReference>